<feature type="region of interest" description="Disordered" evidence="1">
    <location>
        <begin position="104"/>
        <end position="157"/>
    </location>
</feature>
<keyword evidence="3" id="KW-1185">Reference proteome</keyword>
<evidence type="ECO:0000256" key="1">
    <source>
        <dbReference type="SAM" id="MobiDB-lite"/>
    </source>
</evidence>
<dbReference type="AlphaFoldDB" id="A0A1Q5Q977"/>
<name>A0A1Q5Q977_TALAT</name>
<dbReference type="GeneID" id="31003711"/>
<dbReference type="Proteomes" id="UP000214365">
    <property type="component" value="Unassembled WGS sequence"/>
</dbReference>
<comment type="caution">
    <text evidence="2">The sequence shown here is derived from an EMBL/GenBank/DDBJ whole genome shotgun (WGS) entry which is preliminary data.</text>
</comment>
<organism evidence="2 3">
    <name type="scientific">Talaromyces atroroseus</name>
    <dbReference type="NCBI Taxonomy" id="1441469"/>
    <lineage>
        <taxon>Eukaryota</taxon>
        <taxon>Fungi</taxon>
        <taxon>Dikarya</taxon>
        <taxon>Ascomycota</taxon>
        <taxon>Pezizomycotina</taxon>
        <taxon>Eurotiomycetes</taxon>
        <taxon>Eurotiomycetidae</taxon>
        <taxon>Eurotiales</taxon>
        <taxon>Trichocomaceae</taxon>
        <taxon>Talaromyces</taxon>
        <taxon>Talaromyces sect. Trachyspermi</taxon>
    </lineage>
</organism>
<dbReference type="RefSeq" id="XP_020120795.1">
    <property type="nucleotide sequence ID" value="XM_020266406.1"/>
</dbReference>
<evidence type="ECO:0000313" key="3">
    <source>
        <dbReference type="Proteomes" id="UP000214365"/>
    </source>
</evidence>
<feature type="compositionally biased region" description="Acidic residues" evidence="1">
    <location>
        <begin position="303"/>
        <end position="316"/>
    </location>
</feature>
<protein>
    <submittedName>
        <fullName evidence="2">Uncharacterized protein</fullName>
    </submittedName>
</protein>
<dbReference type="OrthoDB" id="4224428at2759"/>
<reference evidence="2 3" key="1">
    <citation type="submission" date="2015-06" db="EMBL/GenBank/DDBJ databases">
        <title>Talaromyces atroroseus IBT 11181 draft genome.</title>
        <authorList>
            <person name="Rasmussen K.B."/>
            <person name="Rasmussen S."/>
            <person name="Petersen B."/>
            <person name="Sicheritz-Ponten T."/>
            <person name="Mortensen U.H."/>
            <person name="Thrane U."/>
        </authorList>
    </citation>
    <scope>NUCLEOTIDE SEQUENCE [LARGE SCALE GENOMIC DNA]</scope>
    <source>
        <strain evidence="2 3">IBT 11181</strain>
    </source>
</reference>
<sequence length="668" mass="75370">MAETLFLCLSYIAESSHEPSESFQGNFANDYPVEQLGTKNKYESNDIMDVSSMAYHQSLQPSRWIEIFSSAYKAPQNQISTMTLPNKSLPKPRSVRDNLSFEMGESSRNPFLSHRATESASVDTGSGSASSKGAENPKPDRVDQASSSSQIAANGDIGAEGDVELDALIRRVLGSSLMEADQTKASAEHLSEGTTVLGKGKQPMRPAVIDISLLEGNIDRTRDANQVNGKGKQPVRSALEQPFSPYRIPSQERGKSWLPSSNVSNLHAACTTAQSASGQFNNEQDYIQRNKMIGHGRNGNIDSTEDQSEEDEEYNDNNDCNLDDVELNGLLQTVLNANPGSAISVKSYTSPATGQDVFLFNHGIRTRNIELVRTLILEDAEEAYRIEKYGYNTWLGIVKERKNRYDPETRQWKSILYPSQWRRHGLVLPEGQDILHQWFVRCDNKRAFGPREIIAEVSCGQDDKCEKSSSWEPESGPLIHDNSVKRWVEIDPDKEGASLSKKFYPFMKFWMIEGPPKWESPPCGLVKSRIRLLCQRHISKKLKCIGGEFTMLIDRGCALRDDIHRCDEKTVCEGYLDWVQAKLGLPVDKLTPTQVHELRKLHADLTLAYEKDIKGMGSFYKHERSEKKWKDVIYNHVDLYNMLFDWGLRTIRYPEGLSVVRAEESVIQ</sequence>
<feature type="compositionally biased region" description="Polar residues" evidence="1">
    <location>
        <begin position="118"/>
        <end position="133"/>
    </location>
</feature>
<evidence type="ECO:0000313" key="2">
    <source>
        <dbReference type="EMBL" id="OKL60674.1"/>
    </source>
</evidence>
<gene>
    <name evidence="2" type="ORF">UA08_03956</name>
</gene>
<accession>A0A1Q5Q977</accession>
<feature type="region of interest" description="Disordered" evidence="1">
    <location>
        <begin position="293"/>
        <end position="316"/>
    </location>
</feature>
<dbReference type="EMBL" id="LFMY01000005">
    <property type="protein sequence ID" value="OKL60674.1"/>
    <property type="molecule type" value="Genomic_DNA"/>
</dbReference>
<proteinExistence type="predicted"/>